<dbReference type="Proteomes" id="UP000319894">
    <property type="component" value="Unassembled WGS sequence"/>
</dbReference>
<dbReference type="AlphaFoldDB" id="A0A554MXK4"/>
<dbReference type="InterPro" id="IPR003495">
    <property type="entry name" value="CobW/HypB/UreG_nucleotide-bd"/>
</dbReference>
<proteinExistence type="predicted"/>
<dbReference type="Pfam" id="PF02492">
    <property type="entry name" value="cobW"/>
    <property type="match status" value="1"/>
</dbReference>
<sequence>MTSDSHSTSTGTDDPIQFVLVSGFLGAGKTTSLKAMGETLTRRGYTVGMITNDQAEGLVDTSILDDAGGEVEEIPGGCFCCNFDDLLNAAESIVARDADVLLCEPVGSCTDLVATVVNPLRSMYAAEFSVAPLTTVLDPDRVRSYVSDEDAALPEEVRYIFRQQVDEADLVVLNKTDTLPDDEVDELVAGLEGRVGDRPVLPVSALEREGLDEWLSLVVDGVDLADVDDIGASLDVDIDLDDGALAPEGRALTDIDYDTYAEGEARLGWVNMTIDIEGSLPTDRFRRVLMEQLQSTLDEHDIETAHLKFSVAADGNLCHANLTATDGDPGYDGADLGTVEGAQLVLNARAVGDPDRIRGHAVDAVWVAAARTDVDVEVAGSQAFRPAYPEPVHRMDEGPDARTVEESE</sequence>
<dbReference type="InterPro" id="IPR051316">
    <property type="entry name" value="Zinc-reg_GTPase_activator"/>
</dbReference>
<dbReference type="PANTHER" id="PTHR13748:SF62">
    <property type="entry name" value="COBW DOMAIN-CONTAINING PROTEIN"/>
    <property type="match status" value="1"/>
</dbReference>
<reference evidence="3 4" key="1">
    <citation type="submission" date="2018-06" db="EMBL/GenBank/DDBJ databases">
        <title>Natronomonas sp. F16-60 a new haloarchaeon isolated from a solar saltern of Isla Cristina, Huelva, Spain.</title>
        <authorList>
            <person name="Duran-Viseras A."/>
            <person name="Sanchez-Porro C."/>
            <person name="Ventosa A."/>
        </authorList>
    </citation>
    <scope>NUCLEOTIDE SEQUENCE [LARGE SCALE GENOMIC DNA]</scope>
    <source>
        <strain evidence="3 4">F16-60</strain>
    </source>
</reference>
<dbReference type="RefSeq" id="WP_144262861.1">
    <property type="nucleotide sequence ID" value="NZ_QMDX01000010.1"/>
</dbReference>
<feature type="region of interest" description="Disordered" evidence="1">
    <location>
        <begin position="389"/>
        <end position="408"/>
    </location>
</feature>
<organism evidence="3 4">
    <name type="scientific">Haloglomus irregulare</name>
    <dbReference type="NCBI Taxonomy" id="2234134"/>
    <lineage>
        <taxon>Archaea</taxon>
        <taxon>Methanobacteriati</taxon>
        <taxon>Methanobacteriota</taxon>
        <taxon>Stenosarchaea group</taxon>
        <taxon>Halobacteria</taxon>
        <taxon>Halobacteriales</taxon>
        <taxon>Natronomonadaceae</taxon>
        <taxon>Haloglomus</taxon>
    </lineage>
</organism>
<evidence type="ECO:0000256" key="1">
    <source>
        <dbReference type="SAM" id="MobiDB-lite"/>
    </source>
</evidence>
<dbReference type="InterPro" id="IPR027417">
    <property type="entry name" value="P-loop_NTPase"/>
</dbReference>
<name>A0A554MXK4_9EURY</name>
<evidence type="ECO:0000313" key="3">
    <source>
        <dbReference type="EMBL" id="TSD09853.1"/>
    </source>
</evidence>
<dbReference type="OrthoDB" id="359387at2157"/>
<comment type="caution">
    <text evidence="3">The sequence shown here is derived from an EMBL/GenBank/DDBJ whole genome shotgun (WGS) entry which is preliminary data.</text>
</comment>
<feature type="domain" description="CobW/HypB/UreG nucleotide-binding" evidence="2">
    <location>
        <begin position="19"/>
        <end position="186"/>
    </location>
</feature>
<gene>
    <name evidence="3" type="ORF">DP107_14505</name>
</gene>
<evidence type="ECO:0000313" key="4">
    <source>
        <dbReference type="Proteomes" id="UP000319894"/>
    </source>
</evidence>
<dbReference type="EMBL" id="QMDX01000010">
    <property type="protein sequence ID" value="TSD09853.1"/>
    <property type="molecule type" value="Genomic_DNA"/>
</dbReference>
<feature type="compositionally biased region" description="Basic and acidic residues" evidence="1">
    <location>
        <begin position="391"/>
        <end position="408"/>
    </location>
</feature>
<dbReference type="GO" id="GO:0005737">
    <property type="term" value="C:cytoplasm"/>
    <property type="evidence" value="ECO:0007669"/>
    <property type="project" value="TreeGrafter"/>
</dbReference>
<protein>
    <recommendedName>
        <fullName evidence="2">CobW/HypB/UreG nucleotide-binding domain-containing protein</fullName>
    </recommendedName>
</protein>
<evidence type="ECO:0000259" key="2">
    <source>
        <dbReference type="Pfam" id="PF02492"/>
    </source>
</evidence>
<dbReference type="SUPFAM" id="SSF52540">
    <property type="entry name" value="P-loop containing nucleoside triphosphate hydrolases"/>
    <property type="match status" value="1"/>
</dbReference>
<dbReference type="PANTHER" id="PTHR13748">
    <property type="entry name" value="COBW-RELATED"/>
    <property type="match status" value="1"/>
</dbReference>
<accession>A0A554MXK4</accession>
<dbReference type="InParanoid" id="A0A554MXK4"/>
<dbReference type="Gene3D" id="3.40.50.300">
    <property type="entry name" value="P-loop containing nucleotide triphosphate hydrolases"/>
    <property type="match status" value="1"/>
</dbReference>
<keyword evidence="4" id="KW-1185">Reference proteome</keyword>